<reference evidence="3" key="1">
    <citation type="submission" date="2020-11" db="EMBL/GenBank/DDBJ databases">
        <authorList>
            <consortium name="DOE Joint Genome Institute"/>
            <person name="Ahrendt S."/>
            <person name="Riley R."/>
            <person name="Andreopoulos W."/>
            <person name="Labutti K."/>
            <person name="Pangilinan J."/>
            <person name="Ruiz-Duenas F.J."/>
            <person name="Barrasa J.M."/>
            <person name="Sanchez-Garcia M."/>
            <person name="Camarero S."/>
            <person name="Miyauchi S."/>
            <person name="Serrano A."/>
            <person name="Linde D."/>
            <person name="Babiker R."/>
            <person name="Drula E."/>
            <person name="Ayuso-Fernandez I."/>
            <person name="Pacheco R."/>
            <person name="Padilla G."/>
            <person name="Ferreira P."/>
            <person name="Barriuso J."/>
            <person name="Kellner H."/>
            <person name="Castanera R."/>
            <person name="Alfaro M."/>
            <person name="Ramirez L."/>
            <person name="Pisabarro A.G."/>
            <person name="Kuo A."/>
            <person name="Tritt A."/>
            <person name="Lipzen A."/>
            <person name="He G."/>
            <person name="Yan M."/>
            <person name="Ng V."/>
            <person name="Cullen D."/>
            <person name="Martin F."/>
            <person name="Rosso M.-N."/>
            <person name="Henrissat B."/>
            <person name="Hibbett D."/>
            <person name="Martinez A.T."/>
            <person name="Grigoriev I.V."/>
        </authorList>
    </citation>
    <scope>NUCLEOTIDE SEQUENCE</scope>
    <source>
        <strain evidence="3">AH 40177</strain>
    </source>
</reference>
<evidence type="ECO:0000256" key="2">
    <source>
        <dbReference type="SAM" id="Phobius"/>
    </source>
</evidence>
<keyword evidence="2" id="KW-0812">Transmembrane</keyword>
<keyword evidence="2" id="KW-1133">Transmembrane helix</keyword>
<dbReference type="OrthoDB" id="2864380at2759"/>
<gene>
    <name evidence="3" type="ORF">BDP27DRAFT_1362501</name>
</gene>
<feature type="transmembrane region" description="Helical" evidence="2">
    <location>
        <begin position="99"/>
        <end position="118"/>
    </location>
</feature>
<protein>
    <submittedName>
        <fullName evidence="3">Uncharacterized protein</fullName>
    </submittedName>
</protein>
<dbReference type="AlphaFoldDB" id="A0A9P5PWN2"/>
<sequence length="296" mass="32556">MSNPPSALGLGVDLSAMQDGLFYGYVVATALFGVTIVQAWIYIQTNRDKWPLRTLVGVLMTITWEIFISLGVVFCVQMFFASRVWLHSRSSTTVGQTHWTVPVFIILTAVGGGAAGFAQAIGEFQNSNEPNLVNKRPKIELTLNATLDFVSDITTTVALAWTVKRMNSGSSGQIHCSTKYFIAILNSRDSHRRTDRSSNHLITDSDMPVSKAVAFETSGSSVGCSHRSEHFPRRGDFSVTEIDGNGSDLKRPKEADSDSDNFDIEVGFLDEQLLHPNEIRVTTTVSTHRDLPPQTV</sequence>
<dbReference type="Proteomes" id="UP000772434">
    <property type="component" value="Unassembled WGS sequence"/>
</dbReference>
<evidence type="ECO:0000313" key="3">
    <source>
        <dbReference type="EMBL" id="KAF9070629.1"/>
    </source>
</evidence>
<comment type="caution">
    <text evidence="3">The sequence shown here is derived from an EMBL/GenBank/DDBJ whole genome shotgun (WGS) entry which is preliminary data.</text>
</comment>
<keyword evidence="2" id="KW-0472">Membrane</keyword>
<keyword evidence="4" id="KW-1185">Reference proteome</keyword>
<feature type="region of interest" description="Disordered" evidence="1">
    <location>
        <begin position="235"/>
        <end position="258"/>
    </location>
</feature>
<evidence type="ECO:0000256" key="1">
    <source>
        <dbReference type="SAM" id="MobiDB-lite"/>
    </source>
</evidence>
<proteinExistence type="predicted"/>
<name>A0A9P5PWN2_9AGAR</name>
<dbReference type="EMBL" id="JADNRY010000039">
    <property type="protein sequence ID" value="KAF9070629.1"/>
    <property type="molecule type" value="Genomic_DNA"/>
</dbReference>
<evidence type="ECO:0000313" key="4">
    <source>
        <dbReference type="Proteomes" id="UP000772434"/>
    </source>
</evidence>
<organism evidence="3 4">
    <name type="scientific">Rhodocollybia butyracea</name>
    <dbReference type="NCBI Taxonomy" id="206335"/>
    <lineage>
        <taxon>Eukaryota</taxon>
        <taxon>Fungi</taxon>
        <taxon>Dikarya</taxon>
        <taxon>Basidiomycota</taxon>
        <taxon>Agaricomycotina</taxon>
        <taxon>Agaricomycetes</taxon>
        <taxon>Agaricomycetidae</taxon>
        <taxon>Agaricales</taxon>
        <taxon>Marasmiineae</taxon>
        <taxon>Omphalotaceae</taxon>
        <taxon>Rhodocollybia</taxon>
    </lineage>
</organism>
<feature type="transmembrane region" description="Helical" evidence="2">
    <location>
        <begin position="20"/>
        <end position="43"/>
    </location>
</feature>
<accession>A0A9P5PWN2</accession>
<feature type="transmembrane region" description="Helical" evidence="2">
    <location>
        <begin position="55"/>
        <end position="79"/>
    </location>
</feature>